<evidence type="ECO:0000313" key="5">
    <source>
        <dbReference type="EMBL" id="MDP4545910.1"/>
    </source>
</evidence>
<accession>A0ABT9HKQ9</accession>
<keyword evidence="2" id="KW-0175">Coiled coil</keyword>
<dbReference type="EMBL" id="JAVAJI010000028">
    <property type="protein sequence ID" value="MDP4545910.1"/>
    <property type="molecule type" value="Genomic_DNA"/>
</dbReference>
<evidence type="ECO:0000313" key="6">
    <source>
        <dbReference type="Proteomes" id="UP001228171"/>
    </source>
</evidence>
<comment type="caution">
    <text evidence="5">The sequence shown here is derived from an EMBL/GenBank/DDBJ whole genome shotgun (WGS) entry which is preliminary data.</text>
</comment>
<evidence type="ECO:0000259" key="4">
    <source>
        <dbReference type="Pfam" id="PF05065"/>
    </source>
</evidence>
<dbReference type="RefSeq" id="WP_305936103.1">
    <property type="nucleotide sequence ID" value="NZ_JAVAJI010000028.1"/>
</dbReference>
<dbReference type="NCBIfam" id="TIGR01554">
    <property type="entry name" value="major_cap_HK97"/>
    <property type="match status" value="1"/>
</dbReference>
<keyword evidence="6" id="KW-1185">Reference proteome</keyword>
<comment type="subcellular location">
    <subcellularLocation>
        <location evidence="1">Virion</location>
    </subcellularLocation>
</comment>
<feature type="compositionally biased region" description="Low complexity" evidence="3">
    <location>
        <begin position="73"/>
        <end position="90"/>
    </location>
</feature>
<dbReference type="InterPro" id="IPR054612">
    <property type="entry name" value="Phage_capsid-like_C"/>
</dbReference>
<evidence type="ECO:0000256" key="1">
    <source>
        <dbReference type="ARBA" id="ARBA00004328"/>
    </source>
</evidence>
<gene>
    <name evidence="5" type="ORF">Q8P09_12570</name>
</gene>
<feature type="domain" description="Phage capsid-like C-terminal" evidence="4">
    <location>
        <begin position="169"/>
        <end position="429"/>
    </location>
</feature>
<feature type="region of interest" description="Disordered" evidence="3">
    <location>
        <begin position="72"/>
        <end position="102"/>
    </location>
</feature>
<dbReference type="SUPFAM" id="SSF56563">
    <property type="entry name" value="Major capsid protein gp5"/>
    <property type="match status" value="1"/>
</dbReference>
<organism evidence="5 6">
    <name type="scientific">Psychrobacter faecalis</name>
    <dbReference type="NCBI Taxonomy" id="180588"/>
    <lineage>
        <taxon>Bacteria</taxon>
        <taxon>Pseudomonadati</taxon>
        <taxon>Pseudomonadota</taxon>
        <taxon>Gammaproteobacteria</taxon>
        <taxon>Moraxellales</taxon>
        <taxon>Moraxellaceae</taxon>
        <taxon>Psychrobacter</taxon>
    </lineage>
</organism>
<protein>
    <submittedName>
        <fullName evidence="5">Phage major capsid protein</fullName>
    </submittedName>
</protein>
<evidence type="ECO:0000256" key="2">
    <source>
        <dbReference type="SAM" id="Coils"/>
    </source>
</evidence>
<dbReference type="Gene3D" id="3.30.2400.10">
    <property type="entry name" value="Major capsid protein gp5"/>
    <property type="match status" value="1"/>
</dbReference>
<proteinExistence type="predicted"/>
<feature type="coiled-coil region" evidence="2">
    <location>
        <begin position="36"/>
        <end position="70"/>
    </location>
</feature>
<dbReference type="InterPro" id="IPR024455">
    <property type="entry name" value="Phage_capsid"/>
</dbReference>
<reference evidence="5 6" key="1">
    <citation type="submission" date="2023-08" db="EMBL/GenBank/DDBJ databases">
        <authorList>
            <person name="Kumar R."/>
        </authorList>
    </citation>
    <scope>NUCLEOTIDE SEQUENCE [LARGE SCALE GENOMIC DNA]</scope>
    <source>
        <strain evidence="5 6">LUR13</strain>
    </source>
</reference>
<dbReference type="Proteomes" id="UP001228171">
    <property type="component" value="Unassembled WGS sequence"/>
</dbReference>
<dbReference type="Pfam" id="PF05065">
    <property type="entry name" value="Phage_capsid"/>
    <property type="match status" value="1"/>
</dbReference>
<sequence length="450" mass="48408">MTWEQRRAQILATIKSKKGLKTGILKKSLDEDRSTNEDEESQIQAIDDDIAKLQKNLDRVDEIIKDAADAQKDATPAGGENAAQANASAEGAKDPTQADKGVTVKPNHAKKGIGFAQLTKAKALAVLQQKQGNYVSPIDIAKSQGMDPRVIQALEKAVVLDTSNSSALIVENQLAGEFIELLREQTIVDKLAPMMRAAPFNAKIPGLASGGVAAWVGEGEAKPATNPTFTSVKIDHHKLAGIVVRTDDLLKLASPGTDQMLRDDMIEACATLIDNTFIDTAAQTDKRPAGVLNGATKIDHTGVGVAEYNADLAALRATFISNNLSLNGAYYVMSETRASDMSELRDALGNPYYRGMDAPFGQKTLKGLPVIESETATDVIALIKPSELYLADDGAVEIAFSDQATIDMGASTLVNLWQQNMTAIRAERHMTWAKRRVTAASYINYTNVIP</sequence>
<name>A0ABT9HKQ9_9GAMM</name>
<dbReference type="Gene3D" id="3.30.2320.10">
    <property type="entry name" value="hypothetical protein PF0899 domain"/>
    <property type="match status" value="1"/>
</dbReference>
<evidence type="ECO:0000256" key="3">
    <source>
        <dbReference type="SAM" id="MobiDB-lite"/>
    </source>
</evidence>